<organism evidence="2 3">
    <name type="scientific">Halomonas elongata</name>
    <dbReference type="NCBI Taxonomy" id="2746"/>
    <lineage>
        <taxon>Bacteria</taxon>
        <taxon>Pseudomonadati</taxon>
        <taxon>Pseudomonadota</taxon>
        <taxon>Gammaproteobacteria</taxon>
        <taxon>Oceanospirillales</taxon>
        <taxon>Halomonadaceae</taxon>
        <taxon>Halomonas</taxon>
    </lineage>
</organism>
<sequence>MPYLCTMSWGTSSTISWLRPRLSKDATIPARSLLPFKSLSSTRTSGSSTAKGSSSPITGRAQSTAWPSPSGSDWRTLMMLTSEGTMARSSSSSSHLPLASRLASSSKCLSKWFSMALLLPCVTSTMSRIPASTASWTTYWITGRSTMVIISLGIALEAGRQRVPKPATGRTALRIMNRSLSCHGRMKSRSGMGMRSPERVSCTMIPNETAFATVASRRHPKRRGR</sequence>
<accession>A0A1B8P2E4</accession>
<dbReference type="Proteomes" id="UP000092504">
    <property type="component" value="Unassembled WGS sequence"/>
</dbReference>
<dbReference type="AlphaFoldDB" id="A0A1B8P2E4"/>
<evidence type="ECO:0000313" key="2">
    <source>
        <dbReference type="EMBL" id="OBX36398.1"/>
    </source>
</evidence>
<reference evidence="2 3" key="1">
    <citation type="submission" date="2016-06" db="EMBL/GenBank/DDBJ databases">
        <title>Genome sequence of halotolerant plant growth promoting strain of Halomonas elongata HEK1 isolated from salterns of Rann of Kutch, Gujarat, India.</title>
        <authorList>
            <person name="Gaba S."/>
            <person name="Singh R.N."/>
            <person name="Abrol S."/>
            <person name="Kaushik R."/>
            <person name="Saxena A.K."/>
        </authorList>
    </citation>
    <scope>NUCLEOTIDE SEQUENCE [LARGE SCALE GENOMIC DNA]</scope>
    <source>
        <strain evidence="2 3">HEK1</strain>
    </source>
</reference>
<evidence type="ECO:0000256" key="1">
    <source>
        <dbReference type="SAM" id="MobiDB-lite"/>
    </source>
</evidence>
<gene>
    <name evidence="2" type="ORF">A8U91_00740</name>
</gene>
<evidence type="ECO:0000313" key="3">
    <source>
        <dbReference type="Proteomes" id="UP000092504"/>
    </source>
</evidence>
<feature type="compositionally biased region" description="Polar residues" evidence="1">
    <location>
        <begin position="56"/>
        <end position="72"/>
    </location>
</feature>
<proteinExistence type="predicted"/>
<feature type="compositionally biased region" description="Low complexity" evidence="1">
    <location>
        <begin position="40"/>
        <end position="55"/>
    </location>
</feature>
<protein>
    <submittedName>
        <fullName evidence="2">Uncharacterized protein</fullName>
    </submittedName>
</protein>
<name>A0A1B8P2E4_HALEL</name>
<feature type="region of interest" description="Disordered" evidence="1">
    <location>
        <begin position="40"/>
        <end position="72"/>
    </location>
</feature>
<comment type="caution">
    <text evidence="2">The sequence shown here is derived from an EMBL/GenBank/DDBJ whole genome shotgun (WGS) entry which is preliminary data.</text>
</comment>
<dbReference type="EMBL" id="MAJD01000001">
    <property type="protein sequence ID" value="OBX36398.1"/>
    <property type="molecule type" value="Genomic_DNA"/>
</dbReference>